<evidence type="ECO:0000313" key="14">
    <source>
        <dbReference type="Proteomes" id="UP000002432"/>
    </source>
</evidence>
<proteinExistence type="predicted"/>
<keyword evidence="5 10" id="KW-1133">Transmembrane helix</keyword>
<feature type="domain" description="Anti-sigma K factor RskA C-terminal" evidence="11">
    <location>
        <begin position="99"/>
        <end position="246"/>
    </location>
</feature>
<evidence type="ECO:0000256" key="5">
    <source>
        <dbReference type="ARBA" id="ARBA00022989"/>
    </source>
</evidence>
<dbReference type="Proteomes" id="UP000002432">
    <property type="component" value="Chromosome"/>
</dbReference>
<evidence type="ECO:0000256" key="2">
    <source>
        <dbReference type="ARBA" id="ARBA00004236"/>
    </source>
</evidence>
<evidence type="ECO:0000256" key="8">
    <source>
        <dbReference type="ARBA" id="ARBA00030803"/>
    </source>
</evidence>
<feature type="domain" description="Putative zinc-finger" evidence="12">
    <location>
        <begin position="12"/>
        <end position="37"/>
    </location>
</feature>
<keyword evidence="6 10" id="KW-0472">Membrane</keyword>
<dbReference type="Pfam" id="PF13490">
    <property type="entry name" value="zf-HC2"/>
    <property type="match status" value="1"/>
</dbReference>
<dbReference type="PANTHER" id="PTHR37461:SF1">
    <property type="entry name" value="ANTI-SIGMA-K FACTOR RSKA"/>
    <property type="match status" value="1"/>
</dbReference>
<evidence type="ECO:0000256" key="10">
    <source>
        <dbReference type="SAM" id="Phobius"/>
    </source>
</evidence>
<dbReference type="EMBL" id="CP000360">
    <property type="protein sequence ID" value="ABF39549.1"/>
    <property type="molecule type" value="Genomic_DNA"/>
</dbReference>
<dbReference type="GO" id="GO:0016989">
    <property type="term" value="F:sigma factor antagonist activity"/>
    <property type="evidence" value="ECO:0007669"/>
    <property type="project" value="TreeGrafter"/>
</dbReference>
<keyword evidence="14" id="KW-1185">Reference proteome</keyword>
<sequence>MSTHEQFEEVVLYALGSLDATQKQAFEAHLQACASCRRELQSVQEDLGLLAMSASGPRPPGRSRERLLAAMTNEPKRIARPQTVGKGWMWIPWFTTLAFALAAALMFFTNLRIKNEAAAIRANAQEQEIQLRQAREMLELLKSPDAMRVTLMPANEKPKPQAKTIYSMKMGKMIFMASNLPPAPPKKAYQLWLVPMEGAPIPAGTFWPDASGNATMVETSMPSGMQPKAFAITLENAEGSKTPTMPIIMSGGAGD</sequence>
<dbReference type="GO" id="GO:0005886">
    <property type="term" value="C:plasma membrane"/>
    <property type="evidence" value="ECO:0007669"/>
    <property type="project" value="UniProtKB-SubCell"/>
</dbReference>
<dbReference type="Pfam" id="PF10099">
    <property type="entry name" value="RskA_C"/>
    <property type="match status" value="1"/>
</dbReference>
<evidence type="ECO:0000259" key="11">
    <source>
        <dbReference type="Pfam" id="PF10099"/>
    </source>
</evidence>
<dbReference type="EnsemblBacteria" id="ABF39549">
    <property type="protein sequence ID" value="ABF39549"/>
    <property type="gene ID" value="Acid345_0544"/>
</dbReference>
<keyword evidence="4 10" id="KW-0812">Transmembrane</keyword>
<comment type="subcellular location">
    <subcellularLocation>
        <location evidence="2">Cell membrane</location>
    </subcellularLocation>
    <subcellularLocation>
        <location evidence="1">Membrane</location>
        <topology evidence="1">Single-pass membrane protein</topology>
    </subcellularLocation>
</comment>
<dbReference type="RefSeq" id="WP_011521351.1">
    <property type="nucleotide sequence ID" value="NC_008009.1"/>
</dbReference>
<dbReference type="KEGG" id="aba:Acid345_0544"/>
<dbReference type="GO" id="GO:0006417">
    <property type="term" value="P:regulation of translation"/>
    <property type="evidence" value="ECO:0007669"/>
    <property type="project" value="TreeGrafter"/>
</dbReference>
<dbReference type="InterPro" id="IPR051474">
    <property type="entry name" value="Anti-sigma-K/W_factor"/>
</dbReference>
<dbReference type="InterPro" id="IPR027383">
    <property type="entry name" value="Znf_put"/>
</dbReference>
<evidence type="ECO:0000256" key="7">
    <source>
        <dbReference type="ARBA" id="ARBA00029829"/>
    </source>
</evidence>
<keyword evidence="3" id="KW-1003">Cell membrane</keyword>
<protein>
    <recommendedName>
        <fullName evidence="8">Regulator of SigK</fullName>
    </recommendedName>
    <alternativeName>
        <fullName evidence="7">Sigma-K anti-sigma factor RskA</fullName>
    </alternativeName>
</protein>
<feature type="transmembrane region" description="Helical" evidence="10">
    <location>
        <begin position="90"/>
        <end position="111"/>
    </location>
</feature>
<dbReference type="AlphaFoldDB" id="Q1IUA1"/>
<dbReference type="Gene3D" id="1.10.10.1320">
    <property type="entry name" value="Anti-sigma factor, zinc-finger domain"/>
    <property type="match status" value="1"/>
</dbReference>
<evidence type="ECO:0000259" key="12">
    <source>
        <dbReference type="Pfam" id="PF13490"/>
    </source>
</evidence>
<reference evidence="13 14" key="1">
    <citation type="journal article" date="2009" name="Appl. Environ. Microbiol.">
        <title>Three genomes from the phylum Acidobacteria provide insight into the lifestyles of these microorganisms in soils.</title>
        <authorList>
            <person name="Ward N.L."/>
            <person name="Challacombe J.F."/>
            <person name="Janssen P.H."/>
            <person name="Henrissat B."/>
            <person name="Coutinho P.M."/>
            <person name="Wu M."/>
            <person name="Xie G."/>
            <person name="Haft D.H."/>
            <person name="Sait M."/>
            <person name="Badger J."/>
            <person name="Barabote R.D."/>
            <person name="Bradley B."/>
            <person name="Brettin T.S."/>
            <person name="Brinkac L.M."/>
            <person name="Bruce D."/>
            <person name="Creasy T."/>
            <person name="Daugherty S.C."/>
            <person name="Davidsen T.M."/>
            <person name="DeBoy R.T."/>
            <person name="Detter J.C."/>
            <person name="Dodson R.J."/>
            <person name="Durkin A.S."/>
            <person name="Ganapathy A."/>
            <person name="Gwinn-Giglio M."/>
            <person name="Han C.S."/>
            <person name="Khouri H."/>
            <person name="Kiss H."/>
            <person name="Kothari S.P."/>
            <person name="Madupu R."/>
            <person name="Nelson K.E."/>
            <person name="Nelson W.C."/>
            <person name="Paulsen I."/>
            <person name="Penn K."/>
            <person name="Ren Q."/>
            <person name="Rosovitz M.J."/>
            <person name="Selengut J.D."/>
            <person name="Shrivastava S."/>
            <person name="Sullivan S.A."/>
            <person name="Tapia R."/>
            <person name="Thompson L.S."/>
            <person name="Watkins K.L."/>
            <person name="Yang Q."/>
            <person name="Yu C."/>
            <person name="Zafar N."/>
            <person name="Zhou L."/>
            <person name="Kuske C.R."/>
        </authorList>
    </citation>
    <scope>NUCLEOTIDE SEQUENCE [LARGE SCALE GENOMIC DNA]</scope>
    <source>
        <strain evidence="13 14">Ellin345</strain>
    </source>
</reference>
<dbReference type="HOGENOM" id="CLU_075802_1_0_0"/>
<dbReference type="STRING" id="204669.Acid345_0544"/>
<evidence type="ECO:0000313" key="13">
    <source>
        <dbReference type="EMBL" id="ABF39549.1"/>
    </source>
</evidence>
<dbReference type="InterPro" id="IPR041916">
    <property type="entry name" value="Anti_sigma_zinc_sf"/>
</dbReference>
<dbReference type="OrthoDB" id="9806296at2"/>
<evidence type="ECO:0000256" key="6">
    <source>
        <dbReference type="ARBA" id="ARBA00023136"/>
    </source>
</evidence>
<dbReference type="InterPro" id="IPR018764">
    <property type="entry name" value="RskA_C"/>
</dbReference>
<evidence type="ECO:0000256" key="9">
    <source>
        <dbReference type="SAM" id="Coils"/>
    </source>
</evidence>
<keyword evidence="9" id="KW-0175">Coiled coil</keyword>
<accession>Q1IUA1</accession>
<evidence type="ECO:0000256" key="4">
    <source>
        <dbReference type="ARBA" id="ARBA00022692"/>
    </source>
</evidence>
<evidence type="ECO:0000256" key="1">
    <source>
        <dbReference type="ARBA" id="ARBA00004167"/>
    </source>
</evidence>
<evidence type="ECO:0000256" key="3">
    <source>
        <dbReference type="ARBA" id="ARBA00022475"/>
    </source>
</evidence>
<gene>
    <name evidence="13" type="ordered locus">Acid345_0544</name>
</gene>
<organism evidence="13 14">
    <name type="scientific">Koribacter versatilis (strain Ellin345)</name>
    <dbReference type="NCBI Taxonomy" id="204669"/>
    <lineage>
        <taxon>Bacteria</taxon>
        <taxon>Pseudomonadati</taxon>
        <taxon>Acidobacteriota</taxon>
        <taxon>Terriglobia</taxon>
        <taxon>Terriglobales</taxon>
        <taxon>Candidatus Korobacteraceae</taxon>
        <taxon>Candidatus Korobacter</taxon>
    </lineage>
</organism>
<dbReference type="eggNOG" id="COG5343">
    <property type="taxonomic scope" value="Bacteria"/>
</dbReference>
<dbReference type="PANTHER" id="PTHR37461">
    <property type="entry name" value="ANTI-SIGMA-K FACTOR RSKA"/>
    <property type="match status" value="1"/>
</dbReference>
<feature type="coiled-coil region" evidence="9">
    <location>
        <begin position="110"/>
        <end position="137"/>
    </location>
</feature>
<name>Q1IUA1_KORVE</name>